<feature type="domain" description="CBM1" evidence="4">
    <location>
        <begin position="491"/>
        <end position="527"/>
    </location>
</feature>
<dbReference type="InterPro" id="IPR035971">
    <property type="entry name" value="CBD_sf"/>
</dbReference>
<dbReference type="GO" id="GO:0005975">
    <property type="term" value="P:carbohydrate metabolic process"/>
    <property type="evidence" value="ECO:0007669"/>
    <property type="project" value="InterPro"/>
</dbReference>
<evidence type="ECO:0000313" key="6">
    <source>
        <dbReference type="Proteomes" id="UP001201980"/>
    </source>
</evidence>
<dbReference type="SUPFAM" id="SSF57180">
    <property type="entry name" value="Cellulose-binding domain"/>
    <property type="match status" value="5"/>
</dbReference>
<dbReference type="EMBL" id="JAKWBI020000164">
    <property type="protein sequence ID" value="KAJ2900965.1"/>
    <property type="molecule type" value="Genomic_DNA"/>
</dbReference>
<dbReference type="Proteomes" id="UP001201980">
    <property type="component" value="Unassembled WGS sequence"/>
</dbReference>
<comment type="caution">
    <text evidence="5">The sequence shown here is derived from an EMBL/GenBank/DDBJ whole genome shotgun (WGS) entry which is preliminary data.</text>
</comment>
<keyword evidence="6" id="KW-1185">Reference proteome</keyword>
<evidence type="ECO:0000313" key="5">
    <source>
        <dbReference type="EMBL" id="KAJ2900965.1"/>
    </source>
</evidence>
<evidence type="ECO:0000256" key="1">
    <source>
        <dbReference type="ARBA" id="ARBA00022729"/>
    </source>
</evidence>
<protein>
    <submittedName>
        <fullName evidence="5">Polysaccharide-binding protein</fullName>
    </submittedName>
</protein>
<dbReference type="SMART" id="SM00236">
    <property type="entry name" value="fCBD"/>
    <property type="match status" value="8"/>
</dbReference>
<dbReference type="InterPro" id="IPR000254">
    <property type="entry name" value="CBD"/>
</dbReference>
<accession>A0AAD5WQZ1</accession>
<evidence type="ECO:0000259" key="4">
    <source>
        <dbReference type="PROSITE" id="PS51164"/>
    </source>
</evidence>
<organism evidence="5 6">
    <name type="scientific">Zalerion maritima</name>
    <dbReference type="NCBI Taxonomy" id="339359"/>
    <lineage>
        <taxon>Eukaryota</taxon>
        <taxon>Fungi</taxon>
        <taxon>Dikarya</taxon>
        <taxon>Ascomycota</taxon>
        <taxon>Pezizomycotina</taxon>
        <taxon>Sordariomycetes</taxon>
        <taxon>Lulworthiomycetidae</taxon>
        <taxon>Lulworthiales</taxon>
        <taxon>Lulworthiaceae</taxon>
        <taxon>Zalerion</taxon>
    </lineage>
</organism>
<name>A0AAD5WQZ1_9PEZI</name>
<gene>
    <name evidence="5" type="ORF">MKZ38_002200</name>
</gene>
<dbReference type="Pfam" id="PF00734">
    <property type="entry name" value="CBM_1"/>
    <property type="match status" value="4"/>
</dbReference>
<feature type="domain" description="CBM1" evidence="4">
    <location>
        <begin position="416"/>
        <end position="452"/>
    </location>
</feature>
<keyword evidence="1 3" id="KW-0732">Signal</keyword>
<feature type="region of interest" description="Disordered" evidence="2">
    <location>
        <begin position="40"/>
        <end position="62"/>
    </location>
</feature>
<feature type="chain" id="PRO_5042102793" evidence="3">
    <location>
        <begin position="20"/>
        <end position="592"/>
    </location>
</feature>
<dbReference type="GO" id="GO:0005576">
    <property type="term" value="C:extracellular region"/>
    <property type="evidence" value="ECO:0007669"/>
    <property type="project" value="InterPro"/>
</dbReference>
<dbReference type="GO" id="GO:0030248">
    <property type="term" value="F:cellulose binding"/>
    <property type="evidence" value="ECO:0007669"/>
    <property type="project" value="InterPro"/>
</dbReference>
<feature type="domain" description="CBM1" evidence="4">
    <location>
        <begin position="453"/>
        <end position="489"/>
    </location>
</feature>
<reference evidence="5" key="1">
    <citation type="submission" date="2022-07" db="EMBL/GenBank/DDBJ databases">
        <title>Draft genome sequence of Zalerion maritima ATCC 34329, a (micro)plastics degrading marine fungus.</title>
        <authorList>
            <person name="Paco A."/>
            <person name="Goncalves M.F.M."/>
            <person name="Rocha-Santos T.A.P."/>
            <person name="Alves A."/>
        </authorList>
    </citation>
    <scope>NUCLEOTIDE SEQUENCE</scope>
    <source>
        <strain evidence="5">ATCC 34329</strain>
    </source>
</reference>
<evidence type="ECO:0000256" key="3">
    <source>
        <dbReference type="SAM" id="SignalP"/>
    </source>
</evidence>
<sequence length="592" mass="65136">MKASILLTPLAFGQGFAMGWDPPSDGGSYYPDSGFQDPYSGHQDPYSGHEDPYSGHQSPSYYPDASQPRCVPFMIDEQDSGHDICLTSIDGMLKKVTIEFPRRPDYEYKKVYFQWGCTEPQSRSLSLYPYQSPDTGCWISSDRHYAQCEIYPTPEQCFNCDYEPFIVTHAEMTRLLDNQNQVGSGLGECIKDQYGGCPKWWMWWKVKLLCGQGGQQVTSRSSNMLTASPTAQPVFNPAGGSEQCGGEGWKGATECVDQHTCHPVNGTYHVCKYNGADAQDEGGQCGGTNWWGKNTCGQEQECYGWKPEYHVCRSSKVCSGRSSQCGGKHSDGRLWWGPSKCPDNTDCYAKDDFFHGCRSTEVQVADGQCGGKDPATQDFWWGPYKCPSGFNCRATSSDLSECKEVEAATTAAAPQANQVGGGQCGGISWTGPTTCEPGFTCRKYTDRWHECRPEAEQGPQCGGQGWTGGGSCPNGQICRKFTNWWSQCIDYTDGNGAQCGGSGWTGDNTCPIGYGCSKFTDYYHQCVVDSKMNRMQCGGNGWDGSTTCPDNHSCKQFTEWYSQCIANDQLAQYEVGAMAAVEPYVMVCTAEP</sequence>
<feature type="signal peptide" evidence="3">
    <location>
        <begin position="1"/>
        <end position="19"/>
    </location>
</feature>
<evidence type="ECO:0000256" key="2">
    <source>
        <dbReference type="SAM" id="MobiDB-lite"/>
    </source>
</evidence>
<dbReference type="PROSITE" id="PS51164">
    <property type="entry name" value="CBM1_2"/>
    <property type="match status" value="4"/>
</dbReference>
<feature type="domain" description="CBM1" evidence="4">
    <location>
        <begin position="529"/>
        <end position="565"/>
    </location>
</feature>
<proteinExistence type="predicted"/>
<dbReference type="AlphaFoldDB" id="A0AAD5WQZ1"/>